<name>A0A504UD53_9HYPH</name>
<dbReference type="EMBL" id="VFYP01000001">
    <property type="protein sequence ID" value="TPP11060.1"/>
    <property type="molecule type" value="Genomic_DNA"/>
</dbReference>
<dbReference type="InterPro" id="IPR029068">
    <property type="entry name" value="Glyas_Bleomycin-R_OHBP_Dase"/>
</dbReference>
<protein>
    <submittedName>
        <fullName evidence="2">VOC family protein</fullName>
    </submittedName>
</protein>
<dbReference type="Pfam" id="PF13468">
    <property type="entry name" value="Glyoxalase_3"/>
    <property type="match status" value="1"/>
</dbReference>
<evidence type="ECO:0000313" key="3">
    <source>
        <dbReference type="Proteomes" id="UP000316429"/>
    </source>
</evidence>
<sequence>MSHVSQSPRAVDHLVLPVVDLDTARQRLTRLGFTVAADATHPFGTRNACVFFANDTYLEPLAVGSREDCLEAARTGNVFVARDLAYQFRRGEGLSAVVVKTSDAEADHARFVAEGLSGGEMLGFSRQFRFPDGRAAEAAFKLAFAADLRSPDFFAFSCERVNPLPVDRGALQVHANAAACLSRIVLSEHNPSDFQYLLEAVLDQRDVTAHSFGLSIKCANATVDVLTPDGLSAHYGLAAPVTERGLLGAAVVVVSHDLGVTARCLAANGIAYQTIGARLVVAPQPGQGVAYAFEESK</sequence>
<dbReference type="Gene3D" id="3.10.180.10">
    <property type="entry name" value="2,3-Dihydroxybiphenyl 1,2-Dioxygenase, domain 1"/>
    <property type="match status" value="1"/>
</dbReference>
<proteinExistence type="predicted"/>
<comment type="caution">
    <text evidence="2">The sequence shown here is derived from an EMBL/GenBank/DDBJ whole genome shotgun (WGS) entry which is preliminary data.</text>
</comment>
<keyword evidence="3" id="KW-1185">Reference proteome</keyword>
<dbReference type="RefSeq" id="WP_140827473.1">
    <property type="nucleotide sequence ID" value="NZ_VFYP01000001.1"/>
</dbReference>
<accession>A0A504UD53</accession>
<evidence type="ECO:0000313" key="2">
    <source>
        <dbReference type="EMBL" id="TPP11060.1"/>
    </source>
</evidence>
<dbReference type="Proteomes" id="UP000316429">
    <property type="component" value="Unassembled WGS sequence"/>
</dbReference>
<dbReference type="InterPro" id="IPR025870">
    <property type="entry name" value="Glyoxalase-like_dom"/>
</dbReference>
<reference evidence="2 3" key="1">
    <citation type="submission" date="2019-06" db="EMBL/GenBank/DDBJ databases">
        <title>Rhizobium sp. CL12 isolated from roots of soybean.</title>
        <authorList>
            <person name="Wang C."/>
        </authorList>
    </citation>
    <scope>NUCLEOTIDE SEQUENCE [LARGE SCALE GENOMIC DNA]</scope>
    <source>
        <strain evidence="2 3">CL12</strain>
    </source>
</reference>
<dbReference type="SUPFAM" id="SSF54593">
    <property type="entry name" value="Glyoxalase/Bleomycin resistance protein/Dihydroxybiphenyl dioxygenase"/>
    <property type="match status" value="1"/>
</dbReference>
<dbReference type="OrthoDB" id="9812467at2"/>
<gene>
    <name evidence="2" type="ORF">FJQ55_09605</name>
</gene>
<organism evidence="2 3">
    <name type="scientific">Rhizobium glycinendophyticum</name>
    <dbReference type="NCBI Taxonomy" id="2589807"/>
    <lineage>
        <taxon>Bacteria</taxon>
        <taxon>Pseudomonadati</taxon>
        <taxon>Pseudomonadota</taxon>
        <taxon>Alphaproteobacteria</taxon>
        <taxon>Hyphomicrobiales</taxon>
        <taxon>Rhizobiaceae</taxon>
        <taxon>Rhizobium/Agrobacterium group</taxon>
        <taxon>Rhizobium</taxon>
    </lineage>
</organism>
<evidence type="ECO:0000259" key="1">
    <source>
        <dbReference type="Pfam" id="PF13468"/>
    </source>
</evidence>
<feature type="domain" description="Glyoxalase-like" evidence="1">
    <location>
        <begin position="11"/>
        <end position="201"/>
    </location>
</feature>
<dbReference type="AlphaFoldDB" id="A0A504UD53"/>